<organism evidence="2 3">
    <name type="scientific">Drosophila suzukii</name>
    <name type="common">Spotted-wing drosophila fruit fly</name>
    <dbReference type="NCBI Taxonomy" id="28584"/>
    <lineage>
        <taxon>Eukaryota</taxon>
        <taxon>Metazoa</taxon>
        <taxon>Ecdysozoa</taxon>
        <taxon>Arthropoda</taxon>
        <taxon>Hexapoda</taxon>
        <taxon>Insecta</taxon>
        <taxon>Pterygota</taxon>
        <taxon>Neoptera</taxon>
        <taxon>Endopterygota</taxon>
        <taxon>Diptera</taxon>
        <taxon>Brachycera</taxon>
        <taxon>Muscomorpha</taxon>
        <taxon>Ephydroidea</taxon>
        <taxon>Drosophilidae</taxon>
        <taxon>Drosophila</taxon>
        <taxon>Sophophora</taxon>
    </lineage>
</organism>
<evidence type="ECO:0000256" key="1">
    <source>
        <dbReference type="SAM" id="SignalP"/>
    </source>
</evidence>
<protein>
    <submittedName>
        <fullName evidence="3">Uncharacterized protein</fullName>
    </submittedName>
</protein>
<evidence type="ECO:0000313" key="3">
    <source>
        <dbReference type="RefSeq" id="XP_016932151.4"/>
    </source>
</evidence>
<name>A0AB39ZBI1_DROSZ</name>
<feature type="signal peptide" evidence="1">
    <location>
        <begin position="1"/>
        <end position="19"/>
    </location>
</feature>
<gene>
    <name evidence="3" type="primary">LOC108011508</name>
</gene>
<keyword evidence="1" id="KW-0732">Signal</keyword>
<feature type="chain" id="PRO_5046962842" evidence="1">
    <location>
        <begin position="20"/>
        <end position="62"/>
    </location>
</feature>
<proteinExistence type="predicted"/>
<accession>A0AB39ZBI1</accession>
<dbReference type="GeneID" id="108011508"/>
<evidence type="ECO:0000313" key="2">
    <source>
        <dbReference type="Proteomes" id="UP001652628"/>
    </source>
</evidence>
<dbReference type="RefSeq" id="XP_016932151.4">
    <property type="nucleotide sequence ID" value="XM_017076662.4"/>
</dbReference>
<dbReference type="AlphaFoldDB" id="A0AB39ZBI1"/>
<reference evidence="3" key="1">
    <citation type="submission" date="2025-08" db="UniProtKB">
        <authorList>
            <consortium name="RefSeq"/>
        </authorList>
    </citation>
    <scope>IDENTIFICATION</scope>
</reference>
<sequence length="62" mass="6340">MKFFAILFLLCGIVGFAVAATGTSTTTEASDASITSTASSVPANPCAGGSKAFCGKKLYFFY</sequence>
<dbReference type="Proteomes" id="UP001652628">
    <property type="component" value="Chromosome 3"/>
</dbReference>
<keyword evidence="2" id="KW-1185">Reference proteome</keyword>